<accession>K7FGC6</accession>
<dbReference type="SMART" id="SM00034">
    <property type="entry name" value="CLECT"/>
    <property type="match status" value="1"/>
</dbReference>
<dbReference type="SUPFAM" id="SSF56436">
    <property type="entry name" value="C-type lectin-like"/>
    <property type="match status" value="1"/>
</dbReference>
<dbReference type="GO" id="GO:0030246">
    <property type="term" value="F:carbohydrate binding"/>
    <property type="evidence" value="ECO:0007669"/>
    <property type="project" value="UniProtKB-KW"/>
</dbReference>
<dbReference type="AlphaFoldDB" id="K7FGC6"/>
<reference evidence="4" key="4">
    <citation type="submission" date="2025-09" db="UniProtKB">
        <authorList>
            <consortium name="Ensembl"/>
        </authorList>
    </citation>
    <scope>IDENTIFICATION</scope>
</reference>
<dbReference type="PANTHER" id="PTHR45710">
    <property type="entry name" value="C-TYPE LECTIN DOMAIN-CONTAINING PROTEIN 180"/>
    <property type="match status" value="1"/>
</dbReference>
<name>K7FGC6_PELSI</name>
<dbReference type="InterPro" id="IPR001304">
    <property type="entry name" value="C-type_lectin-like"/>
</dbReference>
<evidence type="ECO:0000256" key="1">
    <source>
        <dbReference type="ARBA" id="ARBA00004401"/>
    </source>
</evidence>
<evidence type="ECO:0000313" key="4">
    <source>
        <dbReference type="Ensembl" id="ENSPSIP00000007086.1"/>
    </source>
</evidence>
<keyword evidence="5" id="KW-1185">Reference proteome</keyword>
<dbReference type="Proteomes" id="UP000007267">
    <property type="component" value="Unassembled WGS sequence"/>
</dbReference>
<dbReference type="InterPro" id="IPR050828">
    <property type="entry name" value="C-type_lectin/matrix_domain"/>
</dbReference>
<dbReference type="CDD" id="cd03593">
    <property type="entry name" value="CLECT_NK_receptors_like"/>
    <property type="match status" value="1"/>
</dbReference>
<organism evidence="4 5">
    <name type="scientific">Pelodiscus sinensis</name>
    <name type="common">Chinese softshell turtle</name>
    <name type="synonym">Trionyx sinensis</name>
    <dbReference type="NCBI Taxonomy" id="13735"/>
    <lineage>
        <taxon>Eukaryota</taxon>
        <taxon>Metazoa</taxon>
        <taxon>Chordata</taxon>
        <taxon>Craniata</taxon>
        <taxon>Vertebrata</taxon>
        <taxon>Euteleostomi</taxon>
        <taxon>Archelosauria</taxon>
        <taxon>Testudinata</taxon>
        <taxon>Testudines</taxon>
        <taxon>Cryptodira</taxon>
        <taxon>Trionychia</taxon>
        <taxon>Trionychidae</taxon>
        <taxon>Pelodiscus</taxon>
    </lineage>
</organism>
<reference evidence="5" key="2">
    <citation type="journal article" date="2013" name="Nat. Genet.">
        <title>The draft genomes of soft-shell turtle and green sea turtle yield insights into the development and evolution of the turtle-specific body plan.</title>
        <authorList>
            <person name="Wang Z."/>
            <person name="Pascual-Anaya J."/>
            <person name="Zadissa A."/>
            <person name="Li W."/>
            <person name="Niimura Y."/>
            <person name="Huang Z."/>
            <person name="Li C."/>
            <person name="White S."/>
            <person name="Xiong Z."/>
            <person name="Fang D."/>
            <person name="Wang B."/>
            <person name="Ming Y."/>
            <person name="Chen Y."/>
            <person name="Zheng Y."/>
            <person name="Kuraku S."/>
            <person name="Pignatelli M."/>
            <person name="Herrero J."/>
            <person name="Beal K."/>
            <person name="Nozawa M."/>
            <person name="Li Q."/>
            <person name="Wang J."/>
            <person name="Zhang H."/>
            <person name="Yu L."/>
            <person name="Shigenobu S."/>
            <person name="Wang J."/>
            <person name="Liu J."/>
            <person name="Flicek P."/>
            <person name="Searle S."/>
            <person name="Wang J."/>
            <person name="Kuratani S."/>
            <person name="Yin Y."/>
            <person name="Aken B."/>
            <person name="Zhang G."/>
            <person name="Irie N."/>
        </authorList>
    </citation>
    <scope>NUCLEOTIDE SEQUENCE [LARGE SCALE GENOMIC DNA]</scope>
    <source>
        <strain evidence="5">Daiwa-1</strain>
    </source>
</reference>
<dbReference type="InterPro" id="IPR016186">
    <property type="entry name" value="C-type_lectin-like/link_sf"/>
</dbReference>
<protein>
    <submittedName>
        <fullName evidence="4">C-type lectin domain family 2 member D-like</fullName>
    </submittedName>
</protein>
<feature type="domain" description="C-type lectin" evidence="3">
    <location>
        <begin position="3"/>
        <end position="106"/>
    </location>
</feature>
<dbReference type="GO" id="GO:0005886">
    <property type="term" value="C:plasma membrane"/>
    <property type="evidence" value="ECO:0007669"/>
    <property type="project" value="UniProtKB-SubCell"/>
</dbReference>
<comment type="subcellular location">
    <subcellularLocation>
        <location evidence="1">Cell membrane</location>
        <topology evidence="1">Single-pass type II membrane protein</topology>
    </subcellularLocation>
</comment>
<dbReference type="PROSITE" id="PS50041">
    <property type="entry name" value="C_TYPE_LECTIN_2"/>
    <property type="match status" value="1"/>
</dbReference>
<proteinExistence type="predicted"/>
<dbReference type="InterPro" id="IPR033992">
    <property type="entry name" value="NKR-like_CTLD"/>
</dbReference>
<dbReference type="Gene3D" id="3.10.100.10">
    <property type="entry name" value="Mannose-Binding Protein A, subunit A"/>
    <property type="match status" value="1"/>
</dbReference>
<dbReference type="EMBL" id="AGCU01159128">
    <property type="status" value="NOT_ANNOTATED_CDS"/>
    <property type="molecule type" value="Genomic_DNA"/>
</dbReference>
<dbReference type="Ensembl" id="ENSPSIT00000007127.1">
    <property type="protein sequence ID" value="ENSPSIP00000007086.1"/>
    <property type="gene ID" value="ENSPSIG00000006487.1"/>
</dbReference>
<sequence>VSYQGKCFYFSEGEGNWTYSRSRCSALGASLAGIDTLKEKDFLLRHEGERGYWIGLRRDLGQSWKWANGTEFNNQFEIRGDGDCAYVNKNGISSWRCTSEGHWMCSKSDALTAAKETPEGGGL</sequence>
<keyword evidence="2" id="KW-0430">Lectin</keyword>
<dbReference type="HOGENOM" id="CLU_049894_8_4_1"/>
<dbReference type="Pfam" id="PF00059">
    <property type="entry name" value="Lectin_C"/>
    <property type="match status" value="1"/>
</dbReference>
<evidence type="ECO:0000256" key="2">
    <source>
        <dbReference type="ARBA" id="ARBA00022734"/>
    </source>
</evidence>
<dbReference type="OMA" id="CTSEGHW"/>
<evidence type="ECO:0000259" key="3">
    <source>
        <dbReference type="PROSITE" id="PS50041"/>
    </source>
</evidence>
<reference evidence="5" key="1">
    <citation type="submission" date="2011-10" db="EMBL/GenBank/DDBJ databases">
        <authorList>
            <consortium name="Soft-shell Turtle Genome Consortium"/>
        </authorList>
    </citation>
    <scope>NUCLEOTIDE SEQUENCE [LARGE SCALE GENOMIC DNA]</scope>
    <source>
        <strain evidence="5">Daiwa-1</strain>
    </source>
</reference>
<dbReference type="eggNOG" id="KOG4297">
    <property type="taxonomic scope" value="Eukaryota"/>
</dbReference>
<reference evidence="4" key="3">
    <citation type="submission" date="2025-08" db="UniProtKB">
        <authorList>
            <consortium name="Ensembl"/>
        </authorList>
    </citation>
    <scope>IDENTIFICATION</scope>
</reference>
<dbReference type="GeneTree" id="ENSGT00940000155319"/>
<evidence type="ECO:0000313" key="5">
    <source>
        <dbReference type="Proteomes" id="UP000007267"/>
    </source>
</evidence>
<dbReference type="PANTHER" id="PTHR45710:SF35">
    <property type="entry name" value="C-TYPE LECTIN DOMAIN FAMILY 2 MEMBER D"/>
    <property type="match status" value="1"/>
</dbReference>
<dbReference type="InterPro" id="IPR016187">
    <property type="entry name" value="CTDL_fold"/>
</dbReference>